<evidence type="ECO:0000256" key="2">
    <source>
        <dbReference type="ARBA" id="ARBA00001966"/>
    </source>
</evidence>
<evidence type="ECO:0000256" key="10">
    <source>
        <dbReference type="ARBA" id="ARBA00022692"/>
    </source>
</evidence>
<comment type="pathway">
    <text evidence="4">Protein modification; protein glycosylation.</text>
</comment>
<comment type="catalytic activity">
    <reaction evidence="21">
        <text>N(4)-(alpha-D-Man-(1-&gt;3)-[alpha-D-Man-(1-&gt;3)-[alpha-D-Man-(1-&gt;6)]-alpha-D-Man-(1-&gt;6)]-beta-D-Man-(1-&gt;4)-beta-D-GlcNAc-(1-&gt;4)-beta-D-GlcNAc)-L-asparaginyl-[protein] (N-glucan mannose isomer 5A1,2) + UDP-N-acetyl-alpha-D-glucosamine = N(4)-{beta-D-GlcNAc-(1-&gt;2)-alpha-D-Man-(1-&gt;3)-[alpha-D-Man-(1-&gt;3)-[alpha-D-Man-(1-&gt;6)]-alpha-D-Man-(1-&gt;6)]-beta-D-Man-(1-&gt;4)-beta-D-GlcNAc-(1-&gt;4)-beta-D-GlcNAc}-L-asparaginyl-[protein] + UDP + H(+)</text>
        <dbReference type="Rhea" id="RHEA:11456"/>
        <dbReference type="Rhea" id="RHEA-COMP:14367"/>
        <dbReference type="Rhea" id="RHEA-COMP:14368"/>
        <dbReference type="ChEBI" id="CHEBI:15378"/>
        <dbReference type="ChEBI" id="CHEBI:57705"/>
        <dbReference type="ChEBI" id="CHEBI:58223"/>
        <dbReference type="ChEBI" id="CHEBI:59087"/>
        <dbReference type="ChEBI" id="CHEBI:60625"/>
        <dbReference type="EC" id="2.4.1.101"/>
    </reaction>
</comment>
<dbReference type="InterPro" id="IPR042265">
    <property type="entry name" value="DPH1/DPH2_3"/>
</dbReference>
<dbReference type="FunFam" id="3.40.50.11860:FF:000001">
    <property type="entry name" value="2-(3-amino-3-carboxypropyl)histidine synthase subunit 2"/>
    <property type="match status" value="1"/>
</dbReference>
<evidence type="ECO:0000313" key="23">
    <source>
        <dbReference type="EMBL" id="CAI3974427.1"/>
    </source>
</evidence>
<comment type="similarity">
    <text evidence="7">Belongs to the glycosyltransferase 13 family.</text>
</comment>
<evidence type="ECO:0000256" key="7">
    <source>
        <dbReference type="ARBA" id="ARBA00006492"/>
    </source>
</evidence>
<dbReference type="FunFam" id="3.90.550.10:FF:000252">
    <property type="entry name" value="Protein O-linked-mannose beta-1,2-N-acetylglucosaminyltransferase 1"/>
    <property type="match status" value="1"/>
</dbReference>
<feature type="region of interest" description="Disordered" evidence="22">
    <location>
        <begin position="749"/>
        <end position="771"/>
    </location>
</feature>
<proteinExistence type="inferred from homology"/>
<evidence type="ECO:0000256" key="16">
    <source>
        <dbReference type="ARBA" id="ARBA00023034"/>
    </source>
</evidence>
<feature type="region of interest" description="Disordered" evidence="22">
    <location>
        <begin position="635"/>
        <end position="674"/>
    </location>
</feature>
<feature type="region of interest" description="Disordered" evidence="22">
    <location>
        <begin position="448"/>
        <end position="479"/>
    </location>
</feature>
<evidence type="ECO:0000313" key="24">
    <source>
        <dbReference type="EMBL" id="CAL1127802.1"/>
    </source>
</evidence>
<evidence type="ECO:0000256" key="12">
    <source>
        <dbReference type="ARBA" id="ARBA00022968"/>
    </source>
</evidence>
<dbReference type="EMBL" id="CAMXCT010000135">
    <property type="protein sequence ID" value="CAI3974427.1"/>
    <property type="molecule type" value="Genomic_DNA"/>
</dbReference>
<comment type="cofactor">
    <cofactor evidence="2">
        <name>[4Fe-4S] cluster</name>
        <dbReference type="ChEBI" id="CHEBI:49883"/>
    </cofactor>
</comment>
<reference evidence="24" key="2">
    <citation type="submission" date="2024-04" db="EMBL/GenBank/DDBJ databases">
        <authorList>
            <person name="Chen Y."/>
            <person name="Shah S."/>
            <person name="Dougan E. K."/>
            <person name="Thang M."/>
            <person name="Chan C."/>
        </authorList>
    </citation>
    <scope>NUCLEOTIDE SEQUENCE [LARGE SCALE GENOMIC DNA]</scope>
</reference>
<keyword evidence="12" id="KW-0735">Signal-anchor</keyword>
<comment type="similarity">
    <text evidence="6">Belongs to the DPH1/DPH2 family. DPH2 subfamily.</text>
</comment>
<evidence type="ECO:0000256" key="21">
    <source>
        <dbReference type="ARBA" id="ARBA00049421"/>
    </source>
</evidence>
<dbReference type="Pfam" id="PF01866">
    <property type="entry name" value="Diphthamide_syn"/>
    <property type="match status" value="2"/>
</dbReference>
<keyword evidence="11" id="KW-0479">Metal-binding</keyword>
<dbReference type="OrthoDB" id="440755at2759"/>
<name>A0A9P1BJG7_9DINO</name>
<evidence type="ECO:0000256" key="15">
    <source>
        <dbReference type="ARBA" id="ARBA00023014"/>
    </source>
</evidence>
<dbReference type="Gene3D" id="3.40.50.11840">
    <property type="entry name" value="Diphthamide synthesis DPH1/DPH2 domain 1"/>
    <property type="match status" value="1"/>
</dbReference>
<evidence type="ECO:0000256" key="19">
    <source>
        <dbReference type="ARBA" id="ARBA00038949"/>
    </source>
</evidence>
<evidence type="ECO:0000256" key="14">
    <source>
        <dbReference type="ARBA" id="ARBA00023004"/>
    </source>
</evidence>
<organism evidence="23">
    <name type="scientific">Cladocopium goreaui</name>
    <dbReference type="NCBI Taxonomy" id="2562237"/>
    <lineage>
        <taxon>Eukaryota</taxon>
        <taxon>Sar</taxon>
        <taxon>Alveolata</taxon>
        <taxon>Dinophyceae</taxon>
        <taxon>Suessiales</taxon>
        <taxon>Symbiodiniaceae</taxon>
        <taxon>Cladocopium</taxon>
    </lineage>
</organism>
<dbReference type="GO" id="GO:0000139">
    <property type="term" value="C:Golgi membrane"/>
    <property type="evidence" value="ECO:0007669"/>
    <property type="project" value="UniProtKB-SubCell"/>
</dbReference>
<protein>
    <recommendedName>
        <fullName evidence="19">alpha-1,3-mannosyl-glycoprotein 2-beta-N-acetylglucosaminyltransferase</fullName>
        <ecNumber evidence="19">2.4.1.101</ecNumber>
    </recommendedName>
    <alternativeName>
        <fullName evidence="20">N-glycosyl-oligosaccharide-glycoprotein N-acetylglucosaminyltransferase I</fullName>
    </alternativeName>
</protein>
<comment type="caution">
    <text evidence="23">The sequence shown here is derived from an EMBL/GenBank/DDBJ whole genome shotgun (WGS) entry which is preliminary data.</text>
</comment>
<evidence type="ECO:0000256" key="17">
    <source>
        <dbReference type="ARBA" id="ARBA00023136"/>
    </source>
</evidence>
<dbReference type="Pfam" id="PF03071">
    <property type="entry name" value="GNT-I"/>
    <property type="match status" value="1"/>
</dbReference>
<evidence type="ECO:0000256" key="18">
    <source>
        <dbReference type="ARBA" id="ARBA00023211"/>
    </source>
</evidence>
<dbReference type="GO" id="GO:0003827">
    <property type="term" value="F:alpha-1,3-mannosylglycoprotein 2-beta-N-acetylglucosaminyltransferase activity"/>
    <property type="evidence" value="ECO:0007669"/>
    <property type="project" value="UniProtKB-EC"/>
</dbReference>
<dbReference type="Gene3D" id="3.90.550.10">
    <property type="entry name" value="Spore Coat Polysaccharide Biosynthesis Protein SpsA, Chain A"/>
    <property type="match status" value="1"/>
</dbReference>
<evidence type="ECO:0000256" key="1">
    <source>
        <dbReference type="ARBA" id="ARBA00001936"/>
    </source>
</evidence>
<evidence type="ECO:0000256" key="22">
    <source>
        <dbReference type="SAM" id="MobiDB-lite"/>
    </source>
</evidence>
<dbReference type="NCBIfam" id="TIGR00322">
    <property type="entry name" value="diphth2_R"/>
    <property type="match status" value="2"/>
</dbReference>
<keyword evidence="14" id="KW-0408">Iron</keyword>
<keyword evidence="10" id="KW-0812">Transmembrane</keyword>
<dbReference type="InterPro" id="IPR004139">
    <property type="entry name" value="Glyco_trans_13"/>
</dbReference>
<dbReference type="GO" id="GO:0046872">
    <property type="term" value="F:metal ion binding"/>
    <property type="evidence" value="ECO:0007669"/>
    <property type="project" value="UniProtKB-KW"/>
</dbReference>
<gene>
    <name evidence="23" type="ORF">C1SCF055_LOCUS2829</name>
</gene>
<keyword evidence="25" id="KW-1185">Reference proteome</keyword>
<dbReference type="PANTHER" id="PTHR10468:SF0">
    <property type="entry name" value="ALPHA-1,3-MANNOSYL-GLYCOPROTEIN 2-BETA-N-ACETYLGLUCOSAMINYLTRANSFERASE"/>
    <property type="match status" value="1"/>
</dbReference>
<dbReference type="SFLD" id="SFLDS00032">
    <property type="entry name" value="Radical_SAM_3-amino-3-carboxyp"/>
    <property type="match status" value="1"/>
</dbReference>
<evidence type="ECO:0000256" key="4">
    <source>
        <dbReference type="ARBA" id="ARBA00004922"/>
    </source>
</evidence>
<keyword evidence="15" id="KW-0411">Iron-sulfur</keyword>
<keyword evidence="8" id="KW-0328">Glycosyltransferase</keyword>
<keyword evidence="16" id="KW-0333">Golgi apparatus</keyword>
<evidence type="ECO:0000256" key="6">
    <source>
        <dbReference type="ARBA" id="ARBA00006179"/>
    </source>
</evidence>
<dbReference type="InterPro" id="IPR016435">
    <property type="entry name" value="DPH1/DPH2"/>
</dbReference>
<dbReference type="Gene3D" id="3.40.50.11860">
    <property type="entry name" value="Diphthamide synthesis DPH1/DPH2 domain 3"/>
    <property type="match status" value="1"/>
</dbReference>
<dbReference type="EC" id="2.4.1.101" evidence="19"/>
<comment type="cofactor">
    <cofactor evidence="1">
        <name>Mn(2+)</name>
        <dbReference type="ChEBI" id="CHEBI:29035"/>
    </cofactor>
</comment>
<comment type="pathway">
    <text evidence="5">Protein modification; peptidyl-diphthamide biosynthesis.</text>
</comment>
<dbReference type="SUPFAM" id="SSF53448">
    <property type="entry name" value="Nucleotide-diphospho-sugar transferases"/>
    <property type="match status" value="1"/>
</dbReference>
<dbReference type="InterPro" id="IPR052261">
    <property type="entry name" value="Glycosyltransferase_13"/>
</dbReference>
<feature type="compositionally biased region" description="Basic and acidic residues" evidence="22">
    <location>
        <begin position="652"/>
        <end position="665"/>
    </location>
</feature>
<evidence type="ECO:0000256" key="8">
    <source>
        <dbReference type="ARBA" id="ARBA00022676"/>
    </source>
</evidence>
<dbReference type="EMBL" id="CAMXCT020000135">
    <property type="protein sequence ID" value="CAL1127802.1"/>
    <property type="molecule type" value="Genomic_DNA"/>
</dbReference>
<keyword evidence="9" id="KW-0808">Transferase</keyword>
<dbReference type="Proteomes" id="UP001152797">
    <property type="component" value="Unassembled WGS sequence"/>
</dbReference>
<dbReference type="InterPro" id="IPR029044">
    <property type="entry name" value="Nucleotide-diphossugar_trans"/>
</dbReference>
<evidence type="ECO:0000256" key="11">
    <source>
        <dbReference type="ARBA" id="ARBA00022723"/>
    </source>
</evidence>
<evidence type="ECO:0000256" key="13">
    <source>
        <dbReference type="ARBA" id="ARBA00022989"/>
    </source>
</evidence>
<keyword evidence="18" id="KW-0464">Manganese</keyword>
<evidence type="ECO:0000256" key="20">
    <source>
        <dbReference type="ARBA" id="ARBA00041712"/>
    </source>
</evidence>
<keyword evidence="17" id="KW-0472">Membrane</keyword>
<evidence type="ECO:0000256" key="3">
    <source>
        <dbReference type="ARBA" id="ARBA00004323"/>
    </source>
</evidence>
<dbReference type="PANTHER" id="PTHR10468">
    <property type="entry name" value="PROTEIN O-LINKED-MANNOSE BETA-1,2-N-ACETYLGLUCOSAMINYLTRANSFERASE 1/ALPHA-1,3-MANNOSYL-GLYCOPROTEIN 2-BETA-N-ACETYLGLUCOSAMINYLTRANSFERASE"/>
    <property type="match status" value="1"/>
</dbReference>
<dbReference type="GO" id="GO:0051536">
    <property type="term" value="F:iron-sulfur cluster binding"/>
    <property type="evidence" value="ECO:0007669"/>
    <property type="project" value="UniProtKB-KW"/>
</dbReference>
<keyword evidence="13" id="KW-1133">Transmembrane helix</keyword>
<dbReference type="InterPro" id="IPR042263">
    <property type="entry name" value="DPH1/DPH2_1"/>
</dbReference>
<dbReference type="AlphaFoldDB" id="A0A9P1BJG7"/>
<accession>A0A9P1BJG7</accession>
<sequence length="1222" mass="135516">MATLTQKIADWVTKYGFERIALQFPDALLADAPEILQKVCFALKERRVFILGDSSSGGGGVDEVGALHYGADCIVRFGNAEQQRGGDLPVLFVFGDDDSSDAFCVGDADEVVRRVDGLFAKQGHSEADEMNAHLLVLCDLPNQHLAERLGTALLEGFGKSSASGQPQWHVLMAIPRLEVFSGDVPVWHDFRWGCLDIADGWWSALGTLTLAGAARPPVLKVCGREVHALGPNEETASVAGRALPPNSAILYVGPRGSTLERCVLLGYGATCPVWRLERSCVEETDRRQAPLERIFSHALLQKRYRFVELAKAAGTVGLLLVAAGGPTALGRALARRLELLLARAGRQSYRLVVGQPTQEKLGNFPDIECYVLLSGPEQFTWEVRDLMVPVCTPFELEVALGARKWTGEYITDLEELLRTAPMTELLSQTSEEGPTVVQTLGATKIRSFEKSSQQTAVGSQSSQKDRVKPPPASITPGLHGVPWKYSQEEFLSLSPKLAVQSVIEGPFGWSYATPRCARGSVTYMQVVEDSEDADTSSFGFVQLVAVSVCIIGLLAIVLQFRLVASDRGPQLRHDLGQAFRRRLPVKLGTAEFRARREERSGILSTSKQELKDLGVVPSTDDLTQQLAEIDRVQKKAAETLSRRPAPAPQTVEKMEMESVPTERHSTSSPASEHSRSCAWDRHVGRYLGEYLTAGQEVDLLDAQEKCIAAGAACAGVTCMSSAERCNPRRGLPYLAPSPSAQEVSYTKKCPKTARGQSTSKASLVRTPVQRTSREPLRPEDLLVVVLAHNRPDCLDKCMKKLAELEEVRNTRIAVSLDEPGAYAAMEAIVQRYRADLRTEVWHKAAFVGRRGPVNSKTAVSKISEHFRFALEESFQRKGFEFVVFLENDLFVAPDFLWLFRATAWLLQEDDSLFCVSAWNDNGMPNMVSNETRLFRTDYFPGLGWMIQNKTWHKIKQEWPRFPSTGWDHWLRHGSGLYPRECIAPEVSRTHHFDTRGTNVKTGSPIAKKLSGMPFSSLKPQKLGDLSYLMQENYEEQLQSSMRQANLVTAEQLDNLDHNKVYLVPFLRRDWKKLAAKLQLNEAQPRSSHNGIIFIREPKSGAQLFLADRIKSQGLLPESERAVPHPKRHVQKALPGESCADMCIRMGMHCADLELEFINNCAALKEHFHCEEGCGHQVGQEIPCYVHEATRDTGKQCLVTDDATPLCSSKNRATTRLCSCIPA</sequence>
<comment type="subcellular location">
    <subcellularLocation>
        <location evidence="3">Golgi apparatus membrane</location>
        <topology evidence="3">Single-pass type II membrane protein</topology>
    </subcellularLocation>
</comment>
<feature type="compositionally biased region" description="Polar residues" evidence="22">
    <location>
        <begin position="450"/>
        <end position="462"/>
    </location>
</feature>
<dbReference type="EMBL" id="CAMXCT030000135">
    <property type="protein sequence ID" value="CAL4761739.1"/>
    <property type="molecule type" value="Genomic_DNA"/>
</dbReference>
<dbReference type="GO" id="GO:0090560">
    <property type="term" value="F:2-(3-amino-3-carboxypropyl)histidine synthase activity"/>
    <property type="evidence" value="ECO:0007669"/>
    <property type="project" value="InterPro"/>
</dbReference>
<evidence type="ECO:0000313" key="25">
    <source>
        <dbReference type="Proteomes" id="UP001152797"/>
    </source>
</evidence>
<reference evidence="23" key="1">
    <citation type="submission" date="2022-10" db="EMBL/GenBank/DDBJ databases">
        <authorList>
            <person name="Chen Y."/>
            <person name="Dougan E. K."/>
            <person name="Chan C."/>
            <person name="Rhodes N."/>
            <person name="Thang M."/>
        </authorList>
    </citation>
    <scope>NUCLEOTIDE SEQUENCE</scope>
</reference>
<evidence type="ECO:0000256" key="9">
    <source>
        <dbReference type="ARBA" id="ARBA00022679"/>
    </source>
</evidence>
<dbReference type="GO" id="GO:0017183">
    <property type="term" value="P:protein histidyl modification to diphthamide"/>
    <property type="evidence" value="ECO:0007669"/>
    <property type="project" value="InterPro"/>
</dbReference>
<evidence type="ECO:0000256" key="5">
    <source>
        <dbReference type="ARBA" id="ARBA00005156"/>
    </source>
</evidence>